<evidence type="ECO:0000313" key="3">
    <source>
        <dbReference type="Proteomes" id="UP001148838"/>
    </source>
</evidence>
<feature type="region of interest" description="Disordered" evidence="1">
    <location>
        <begin position="294"/>
        <end position="391"/>
    </location>
</feature>
<dbReference type="EMBL" id="JAJSOF020000021">
    <property type="protein sequence ID" value="KAJ4437740.1"/>
    <property type="molecule type" value="Genomic_DNA"/>
</dbReference>
<protein>
    <recommendedName>
        <fullName evidence="4">Endonuclease/exonuclease/phosphatase domain-containing protein</fullName>
    </recommendedName>
</protein>
<feature type="compositionally biased region" description="Basic and acidic residues" evidence="1">
    <location>
        <begin position="350"/>
        <end position="365"/>
    </location>
</feature>
<sequence length="391" mass="44251">MVESWTLENGVSSEESGTFPTYSFEFNEWQKSGGGQRHLRQSLGNATTHRNWGSTAEDSRDQKEDRNKPDSPTIEKQEGKGWRTTPRGWAGRRSGGKWTRENRQHHSRCRYIRPQATTEEVIETLMTAITDTGRDESVIMVGDLNCRIDKNGSILKQVPPKTRKQWIGGKEITEDEITQRGREAKKRKATGPGQIAYEHLNASADIFKIVWIELFNKCMKMDPCEQWRRATLKILYKGKGSTEDMNSYRGWNILKRKLKDMIGNDHPIAGIVEDIMRRNWLEISDEVAASDEKGSIACQKIKGKDRGEKRDSRPGEQAGNGEIMVFERGKKLPERDGGATDQVSGKKKVVRGEKGKNGEEGEKKSMVGKCYPETHHSPRKSTTGAGNRVFP</sequence>
<evidence type="ECO:0000256" key="1">
    <source>
        <dbReference type="SAM" id="MobiDB-lite"/>
    </source>
</evidence>
<keyword evidence="3" id="KW-1185">Reference proteome</keyword>
<proteinExistence type="predicted"/>
<accession>A0ABQ8SU73</accession>
<dbReference type="Proteomes" id="UP001148838">
    <property type="component" value="Unassembled WGS sequence"/>
</dbReference>
<feature type="compositionally biased region" description="Polar residues" evidence="1">
    <location>
        <begin position="42"/>
        <end position="56"/>
    </location>
</feature>
<reference evidence="2 3" key="1">
    <citation type="journal article" date="2022" name="Allergy">
        <title>Genome assembly and annotation of Periplaneta americana reveal a comprehensive cockroach allergen profile.</title>
        <authorList>
            <person name="Wang L."/>
            <person name="Xiong Q."/>
            <person name="Saelim N."/>
            <person name="Wang L."/>
            <person name="Nong W."/>
            <person name="Wan A.T."/>
            <person name="Shi M."/>
            <person name="Liu X."/>
            <person name="Cao Q."/>
            <person name="Hui J.H.L."/>
            <person name="Sookrung N."/>
            <person name="Leung T.F."/>
            <person name="Tungtrongchitr A."/>
            <person name="Tsui S.K.W."/>
        </authorList>
    </citation>
    <scope>NUCLEOTIDE SEQUENCE [LARGE SCALE GENOMIC DNA]</scope>
    <source>
        <strain evidence="2">PWHHKU_190912</strain>
    </source>
</reference>
<comment type="caution">
    <text evidence="2">The sequence shown here is derived from an EMBL/GenBank/DDBJ whole genome shotgun (WGS) entry which is preliminary data.</text>
</comment>
<feature type="compositionally biased region" description="Basic and acidic residues" evidence="1">
    <location>
        <begin position="57"/>
        <end position="81"/>
    </location>
</feature>
<gene>
    <name evidence="2" type="ORF">ANN_17886</name>
</gene>
<evidence type="ECO:0008006" key="4">
    <source>
        <dbReference type="Google" id="ProtNLM"/>
    </source>
</evidence>
<organism evidence="2 3">
    <name type="scientific">Periplaneta americana</name>
    <name type="common">American cockroach</name>
    <name type="synonym">Blatta americana</name>
    <dbReference type="NCBI Taxonomy" id="6978"/>
    <lineage>
        <taxon>Eukaryota</taxon>
        <taxon>Metazoa</taxon>
        <taxon>Ecdysozoa</taxon>
        <taxon>Arthropoda</taxon>
        <taxon>Hexapoda</taxon>
        <taxon>Insecta</taxon>
        <taxon>Pterygota</taxon>
        <taxon>Neoptera</taxon>
        <taxon>Polyneoptera</taxon>
        <taxon>Dictyoptera</taxon>
        <taxon>Blattodea</taxon>
        <taxon>Blattoidea</taxon>
        <taxon>Blattidae</taxon>
        <taxon>Blattinae</taxon>
        <taxon>Periplaneta</taxon>
    </lineage>
</organism>
<name>A0ABQ8SU73_PERAM</name>
<feature type="region of interest" description="Disordered" evidence="1">
    <location>
        <begin position="31"/>
        <end position="106"/>
    </location>
</feature>
<feature type="compositionally biased region" description="Basic and acidic residues" evidence="1">
    <location>
        <begin position="302"/>
        <end position="314"/>
    </location>
</feature>
<evidence type="ECO:0000313" key="2">
    <source>
        <dbReference type="EMBL" id="KAJ4437740.1"/>
    </source>
</evidence>
<feature type="compositionally biased region" description="Basic and acidic residues" evidence="1">
    <location>
        <begin position="325"/>
        <end position="338"/>
    </location>
</feature>